<organism evidence="14 15">
    <name type="scientific">Thermomonospora curvata (strain ATCC 19995 / DSM 43183 / JCM 3096 / KCTC 9072 / NBRC 15933 / NCIMB 10081 / Henssen B9)</name>
    <dbReference type="NCBI Taxonomy" id="471852"/>
    <lineage>
        <taxon>Bacteria</taxon>
        <taxon>Bacillati</taxon>
        <taxon>Actinomycetota</taxon>
        <taxon>Actinomycetes</taxon>
        <taxon>Streptosporangiales</taxon>
        <taxon>Thermomonosporaceae</taxon>
        <taxon>Thermomonospora</taxon>
    </lineage>
</organism>
<evidence type="ECO:0000256" key="8">
    <source>
        <dbReference type="PIRSR" id="PIRSR001134-1"/>
    </source>
</evidence>
<keyword evidence="5" id="KW-0720">Serine protease</keyword>
<dbReference type="PRINTS" id="PR00861">
    <property type="entry name" value="ALYTICPTASE"/>
</dbReference>
<feature type="active site" description="Charge relay system" evidence="8">
    <location>
        <position position="343"/>
    </location>
</feature>
<evidence type="ECO:0000256" key="4">
    <source>
        <dbReference type="ARBA" id="ARBA00022801"/>
    </source>
</evidence>
<feature type="active site" description="Charge relay system" evidence="8">
    <location>
        <position position="232"/>
    </location>
</feature>
<dbReference type="Pfam" id="PF00089">
    <property type="entry name" value="Trypsin"/>
    <property type="match status" value="1"/>
</dbReference>
<keyword evidence="7 9" id="KW-1015">Disulfide bond</keyword>
<dbReference type="STRING" id="471852.Tcur_0022"/>
<reference evidence="14 15" key="1">
    <citation type="journal article" date="2011" name="Stand. Genomic Sci.">
        <title>Complete genome sequence of Thermomonospora curvata type strain (B9).</title>
        <authorList>
            <person name="Chertkov O."/>
            <person name="Sikorski J."/>
            <person name="Nolan M."/>
            <person name="Lapidus A."/>
            <person name="Lucas S."/>
            <person name="Del Rio T.G."/>
            <person name="Tice H."/>
            <person name="Cheng J.F."/>
            <person name="Goodwin L."/>
            <person name="Pitluck S."/>
            <person name="Liolios K."/>
            <person name="Ivanova N."/>
            <person name="Mavromatis K."/>
            <person name="Mikhailova N."/>
            <person name="Ovchinnikova G."/>
            <person name="Pati A."/>
            <person name="Chen A."/>
            <person name="Palaniappan K."/>
            <person name="Djao O.D."/>
            <person name="Land M."/>
            <person name="Hauser L."/>
            <person name="Chang Y.J."/>
            <person name="Jeffries C.D."/>
            <person name="Brettin T."/>
            <person name="Han C."/>
            <person name="Detter J.C."/>
            <person name="Rohde M."/>
            <person name="Goker M."/>
            <person name="Woyke T."/>
            <person name="Bristow J."/>
            <person name="Eisen J.A."/>
            <person name="Markowitz V."/>
            <person name="Hugenholtz P."/>
            <person name="Klenk H.P."/>
            <person name="Kyrpides N.C."/>
        </authorList>
    </citation>
    <scope>NUCLEOTIDE SEQUENCE [LARGE SCALE GENOMIC DNA]</scope>
    <source>
        <strain evidence="15">ATCC 19995 / DSM 43183 / JCM 3096 / KCTC 9072 / NBRC 15933 / NCIMB 10081 / Henssen B9</strain>
    </source>
</reference>
<feature type="region of interest" description="Disordered" evidence="10">
    <location>
        <begin position="45"/>
        <end position="66"/>
    </location>
</feature>
<feature type="active site" description="Charge relay system" evidence="8">
    <location>
        <position position="262"/>
    </location>
</feature>
<evidence type="ECO:0000256" key="2">
    <source>
        <dbReference type="ARBA" id="ARBA00022670"/>
    </source>
</evidence>
<keyword evidence="15" id="KW-1185">Reference proteome</keyword>
<evidence type="ECO:0000256" key="11">
    <source>
        <dbReference type="SAM" id="Phobius"/>
    </source>
</evidence>
<evidence type="ECO:0000259" key="13">
    <source>
        <dbReference type="Pfam" id="PF02983"/>
    </source>
</evidence>
<dbReference type="RefSeq" id="WP_012850414.1">
    <property type="nucleotide sequence ID" value="NC_013510.1"/>
</dbReference>
<dbReference type="GO" id="GO:0006508">
    <property type="term" value="P:proteolysis"/>
    <property type="evidence" value="ECO:0007669"/>
    <property type="project" value="UniProtKB-KW"/>
</dbReference>
<evidence type="ECO:0000313" key="15">
    <source>
        <dbReference type="Proteomes" id="UP000001918"/>
    </source>
</evidence>
<keyword evidence="2" id="KW-0645">Protease</keyword>
<sequence length="387" mass="39308">MRRPGAGDESRLRTVVLAAGVVVGTAGLAAGSLYAVQAGEPAERPAGTADAALTGAGGTPGEAVRAEPATADRAGADVLAARLARRLGDRTAGAYLDDAGRPVVTVTNAADAAMVRRAGAVPKPVPRSPATLNRITGTLRRSVGSIPGTGWAIDPAAGQVVMWTDDTVTGARMASVRRAARQMGPAVRMVRIPGRLRTFALGGDAIFGQGARCSLGFNVRRGRQNFFLTAGHCGNVVRTWTADRRGAQVLGTTVRSSFPGNDFALVRSAPGAAGQGAVNLYNGRAQDIVRAADPVVGQRVVRSGSTTGVSTGRVTAVNATVNFPEGTVTGMIQTTVCAEPGDSGGPLFSGTTALGLTSGGAGDCRIGGVTFFQPVTEALRAFGVEVF</sequence>
<feature type="domain" description="Peptidase S1A alpha-lytic prodomain" evidence="13">
    <location>
        <begin position="127"/>
        <end position="180"/>
    </location>
</feature>
<dbReference type="HOGENOM" id="CLU_030648_2_0_11"/>
<accession>D1ADC0</accession>
<dbReference type="GO" id="GO:0005576">
    <property type="term" value="C:extracellular region"/>
    <property type="evidence" value="ECO:0007669"/>
    <property type="project" value="InterPro"/>
</dbReference>
<dbReference type="InterPro" id="IPR033116">
    <property type="entry name" value="TRYPSIN_SER"/>
</dbReference>
<dbReference type="CDD" id="cd21112">
    <property type="entry name" value="alphaLP-like"/>
    <property type="match status" value="1"/>
</dbReference>
<feature type="domain" description="Peptidase S1" evidence="12">
    <location>
        <begin position="223"/>
        <end position="378"/>
    </location>
</feature>
<evidence type="ECO:0000256" key="5">
    <source>
        <dbReference type="ARBA" id="ARBA00022825"/>
    </source>
</evidence>
<dbReference type="KEGG" id="tcu:Tcur_0022"/>
<dbReference type="InterPro" id="IPR004236">
    <property type="entry name" value="Pept_S1_alpha_lytic"/>
</dbReference>
<feature type="transmembrane region" description="Helical" evidence="11">
    <location>
        <begin position="12"/>
        <end position="36"/>
    </location>
</feature>
<evidence type="ECO:0000256" key="1">
    <source>
        <dbReference type="ARBA" id="ARBA00007664"/>
    </source>
</evidence>
<feature type="disulfide bond" evidence="9">
    <location>
        <begin position="337"/>
        <end position="364"/>
    </location>
</feature>
<keyword evidence="4" id="KW-0378">Hydrolase</keyword>
<feature type="disulfide bond" evidence="9">
    <location>
        <begin position="213"/>
        <end position="233"/>
    </location>
</feature>
<dbReference type="eggNOG" id="COG0265">
    <property type="taxonomic scope" value="Bacteria"/>
</dbReference>
<dbReference type="SMR" id="D1ADC0"/>
<dbReference type="Proteomes" id="UP000001918">
    <property type="component" value="Chromosome"/>
</dbReference>
<evidence type="ECO:0000313" key="14">
    <source>
        <dbReference type="EMBL" id="ACY95630.1"/>
    </source>
</evidence>
<comment type="similarity">
    <text evidence="1">Belongs to the peptidase S1 family.</text>
</comment>
<keyword evidence="11" id="KW-1133">Transmembrane helix</keyword>
<keyword evidence="6" id="KW-0865">Zymogen</keyword>
<dbReference type="InterPro" id="IPR018114">
    <property type="entry name" value="TRYPSIN_HIS"/>
</dbReference>
<keyword evidence="3" id="KW-0732">Signal</keyword>
<evidence type="ECO:0000256" key="10">
    <source>
        <dbReference type="SAM" id="MobiDB-lite"/>
    </source>
</evidence>
<dbReference type="InterPro" id="IPR001316">
    <property type="entry name" value="Pept_S1A_streptogrisin"/>
</dbReference>
<keyword evidence="11" id="KW-0812">Transmembrane</keyword>
<evidence type="ECO:0000256" key="9">
    <source>
        <dbReference type="PIRSR" id="PIRSR001134-2"/>
    </source>
</evidence>
<dbReference type="Pfam" id="PF02983">
    <property type="entry name" value="Pro_Al_protease"/>
    <property type="match status" value="1"/>
</dbReference>
<dbReference type="EMBL" id="CP001738">
    <property type="protein sequence ID" value="ACY95630.1"/>
    <property type="molecule type" value="Genomic_DNA"/>
</dbReference>
<evidence type="ECO:0000256" key="6">
    <source>
        <dbReference type="ARBA" id="ARBA00023145"/>
    </source>
</evidence>
<protein>
    <submittedName>
        <fullName evidence="14">Peptidase S1 and S6 chymotrypsin/Hap</fullName>
    </submittedName>
</protein>
<evidence type="ECO:0000256" key="7">
    <source>
        <dbReference type="ARBA" id="ARBA00023157"/>
    </source>
</evidence>
<keyword evidence="11" id="KW-0472">Membrane</keyword>
<name>D1ADC0_THECD</name>
<dbReference type="PROSITE" id="PS00134">
    <property type="entry name" value="TRYPSIN_HIS"/>
    <property type="match status" value="1"/>
</dbReference>
<dbReference type="GO" id="GO:0004252">
    <property type="term" value="F:serine-type endopeptidase activity"/>
    <property type="evidence" value="ECO:0007669"/>
    <property type="project" value="InterPro"/>
</dbReference>
<dbReference type="PIRSF" id="PIRSF001134">
    <property type="entry name" value="Streptogrisin"/>
    <property type="match status" value="1"/>
</dbReference>
<dbReference type="PROSITE" id="PS00135">
    <property type="entry name" value="TRYPSIN_SER"/>
    <property type="match status" value="1"/>
</dbReference>
<dbReference type="InterPro" id="IPR001254">
    <property type="entry name" value="Trypsin_dom"/>
</dbReference>
<dbReference type="InterPro" id="IPR043504">
    <property type="entry name" value="Peptidase_S1_PA_chymotrypsin"/>
</dbReference>
<evidence type="ECO:0000259" key="12">
    <source>
        <dbReference type="Pfam" id="PF00089"/>
    </source>
</evidence>
<dbReference type="Gene3D" id="2.40.10.10">
    <property type="entry name" value="Trypsin-like serine proteases"/>
    <property type="match status" value="2"/>
</dbReference>
<evidence type="ECO:0000256" key="3">
    <source>
        <dbReference type="ARBA" id="ARBA00022729"/>
    </source>
</evidence>
<gene>
    <name evidence="14" type="ordered locus">Tcur_0022</name>
</gene>
<dbReference type="OrthoDB" id="8781117at2"/>
<dbReference type="SUPFAM" id="SSF50494">
    <property type="entry name" value="Trypsin-like serine proteases"/>
    <property type="match status" value="1"/>
</dbReference>
<proteinExistence type="inferred from homology"/>
<dbReference type="AlphaFoldDB" id="D1ADC0"/>
<dbReference type="InterPro" id="IPR009003">
    <property type="entry name" value="Peptidase_S1_PA"/>
</dbReference>